<dbReference type="Proteomes" id="UP000199759">
    <property type="component" value="Unassembled WGS sequence"/>
</dbReference>
<dbReference type="EC" id="1.20.4.1" evidence="4"/>
<dbReference type="InterPro" id="IPR006660">
    <property type="entry name" value="Arsenate_reductase-like"/>
</dbReference>
<evidence type="ECO:0000313" key="6">
    <source>
        <dbReference type="Proteomes" id="UP000199759"/>
    </source>
</evidence>
<dbReference type="InterPro" id="IPR036249">
    <property type="entry name" value="Thioredoxin-like_sf"/>
</dbReference>
<keyword evidence="2 4" id="KW-0560">Oxidoreductase</keyword>
<dbReference type="SUPFAM" id="SSF52833">
    <property type="entry name" value="Thioredoxin-like"/>
    <property type="match status" value="1"/>
</dbReference>
<organism evidence="5 6">
    <name type="scientific">Maricaulis salignorans</name>
    <dbReference type="NCBI Taxonomy" id="144026"/>
    <lineage>
        <taxon>Bacteria</taxon>
        <taxon>Pseudomonadati</taxon>
        <taxon>Pseudomonadota</taxon>
        <taxon>Alphaproteobacteria</taxon>
        <taxon>Maricaulales</taxon>
        <taxon>Maricaulaceae</taxon>
        <taxon>Maricaulis</taxon>
    </lineage>
</organism>
<keyword evidence="6" id="KW-1185">Reference proteome</keyword>
<dbReference type="InterPro" id="IPR006659">
    <property type="entry name" value="Arsenate_reductase"/>
</dbReference>
<dbReference type="NCBIfam" id="TIGR00014">
    <property type="entry name" value="arsC"/>
    <property type="match status" value="1"/>
</dbReference>
<dbReference type="EMBL" id="FNHG01000001">
    <property type="protein sequence ID" value="SDL59918.1"/>
    <property type="molecule type" value="Genomic_DNA"/>
</dbReference>
<dbReference type="RefSeq" id="WP_091764943.1">
    <property type="nucleotide sequence ID" value="NZ_FNHG01000001.1"/>
</dbReference>
<dbReference type="PROSITE" id="PS51353">
    <property type="entry name" value="ARSC"/>
    <property type="match status" value="1"/>
</dbReference>
<evidence type="ECO:0000256" key="4">
    <source>
        <dbReference type="RuleBase" id="RU362029"/>
    </source>
</evidence>
<comment type="catalytic activity">
    <reaction evidence="4">
        <text>[glutaredoxin]-dithiol + arsenate + glutathione + H(+) = glutathionyl-S-S-[glutaredoxin] + arsenite + H2O</text>
        <dbReference type="Rhea" id="RHEA:22016"/>
        <dbReference type="Rhea" id="RHEA-COMP:10729"/>
        <dbReference type="Rhea" id="RHEA-COMP:17668"/>
        <dbReference type="ChEBI" id="CHEBI:15377"/>
        <dbReference type="ChEBI" id="CHEBI:15378"/>
        <dbReference type="ChEBI" id="CHEBI:29242"/>
        <dbReference type="ChEBI" id="CHEBI:29950"/>
        <dbReference type="ChEBI" id="CHEBI:48597"/>
        <dbReference type="ChEBI" id="CHEBI:57925"/>
        <dbReference type="ChEBI" id="CHEBI:146199"/>
        <dbReference type="EC" id="1.20.4.1"/>
    </reaction>
</comment>
<dbReference type="CDD" id="cd03034">
    <property type="entry name" value="ArsC_ArsC"/>
    <property type="match status" value="1"/>
</dbReference>
<accession>A0A1G9LD98</accession>
<evidence type="ECO:0000256" key="2">
    <source>
        <dbReference type="ARBA" id="ARBA00023002"/>
    </source>
</evidence>
<dbReference type="GO" id="GO:0008794">
    <property type="term" value="F:arsenate reductase (glutaredoxin) activity"/>
    <property type="evidence" value="ECO:0007669"/>
    <property type="project" value="UniProtKB-UniRule"/>
</dbReference>
<dbReference type="Pfam" id="PF03960">
    <property type="entry name" value="ArsC"/>
    <property type="match status" value="1"/>
</dbReference>
<dbReference type="OrthoDB" id="9790554at2"/>
<protein>
    <recommendedName>
        <fullName evidence="4">Arsenate reductase</fullName>
        <ecNumber evidence="4">1.20.4.1</ecNumber>
    </recommendedName>
</protein>
<dbReference type="AlphaFoldDB" id="A0A1G9LD98"/>
<evidence type="ECO:0000256" key="3">
    <source>
        <dbReference type="PROSITE-ProRule" id="PRU01282"/>
    </source>
</evidence>
<proteinExistence type="inferred from homology"/>
<dbReference type="Gene3D" id="3.40.30.10">
    <property type="entry name" value="Glutaredoxin"/>
    <property type="match status" value="1"/>
</dbReference>
<evidence type="ECO:0000313" key="5">
    <source>
        <dbReference type="EMBL" id="SDL59918.1"/>
    </source>
</evidence>
<evidence type="ECO:0000256" key="1">
    <source>
        <dbReference type="ARBA" id="ARBA00007198"/>
    </source>
</evidence>
<dbReference type="PANTHER" id="PTHR30041:SF4">
    <property type="entry name" value="ARSENATE REDUCTASE"/>
    <property type="match status" value="1"/>
</dbReference>
<dbReference type="PANTHER" id="PTHR30041">
    <property type="entry name" value="ARSENATE REDUCTASE"/>
    <property type="match status" value="1"/>
</dbReference>
<gene>
    <name evidence="5" type="ORF">SAMN04488568_10113</name>
</gene>
<comment type="similarity">
    <text evidence="1 3 4">Belongs to the ArsC family.</text>
</comment>
<name>A0A1G9LD98_9PROT</name>
<reference evidence="5 6" key="1">
    <citation type="submission" date="2016-10" db="EMBL/GenBank/DDBJ databases">
        <authorList>
            <person name="de Groot N.N."/>
        </authorList>
    </citation>
    <scope>NUCLEOTIDE SEQUENCE [LARGE SCALE GENOMIC DNA]</scope>
    <source>
        <strain evidence="5 6">DSM 16077</strain>
    </source>
</reference>
<dbReference type="STRING" id="144026.SAMN04488568_10113"/>
<sequence length="117" mass="13359">MTDSTTIWHNPRCSKSRQTLALLEARGGTLTIRNYMEDKPSVAELKEVMKMLGFTSAHEWLRKNEPDYRDLSLKASEDEAAIIKAMSTHPKLIERPVVIHGKRAMIGRPPEQVLELF</sequence>